<evidence type="ECO:0000259" key="4">
    <source>
        <dbReference type="PROSITE" id="PS50206"/>
    </source>
</evidence>
<dbReference type="SMART" id="SM00450">
    <property type="entry name" value="RHOD"/>
    <property type="match status" value="2"/>
</dbReference>
<dbReference type="InterPro" id="IPR045078">
    <property type="entry name" value="TST/MPST-like"/>
</dbReference>
<accession>A0ABT4MFU5</accession>
<dbReference type="SUPFAM" id="SSF52821">
    <property type="entry name" value="Rhodanese/Cell cycle control phosphatase"/>
    <property type="match status" value="2"/>
</dbReference>
<evidence type="ECO:0000313" key="5">
    <source>
        <dbReference type="EMBL" id="MCZ4519861.1"/>
    </source>
</evidence>
<evidence type="ECO:0000256" key="1">
    <source>
        <dbReference type="ARBA" id="ARBA00022679"/>
    </source>
</evidence>
<evidence type="ECO:0000313" key="6">
    <source>
        <dbReference type="Proteomes" id="UP001081071"/>
    </source>
</evidence>
<dbReference type="PANTHER" id="PTHR11364">
    <property type="entry name" value="THIOSULFATE SULFERTANSFERASE"/>
    <property type="match status" value="1"/>
</dbReference>
<dbReference type="PANTHER" id="PTHR11364:SF27">
    <property type="entry name" value="SULFURTRANSFERASE"/>
    <property type="match status" value="1"/>
</dbReference>
<feature type="domain" description="Rhodanese" evidence="4">
    <location>
        <begin position="18"/>
        <end position="146"/>
    </location>
</feature>
<keyword evidence="1" id="KW-0808">Transferase</keyword>
<dbReference type="InterPro" id="IPR036873">
    <property type="entry name" value="Rhodanese-like_dom_sf"/>
</dbReference>
<gene>
    <name evidence="5" type="ORF">O4220_15205</name>
</gene>
<dbReference type="Pfam" id="PF00581">
    <property type="entry name" value="Rhodanese"/>
    <property type="match status" value="2"/>
</dbReference>
<feature type="domain" description="Rhodanese" evidence="4">
    <location>
        <begin position="174"/>
        <end position="284"/>
    </location>
</feature>
<dbReference type="RefSeq" id="WP_269605598.1">
    <property type="nucleotide sequence ID" value="NZ_JAPWIJ010000006.1"/>
</dbReference>
<keyword evidence="6" id="KW-1185">Reference proteome</keyword>
<name>A0ABT4MFU5_9NOCA</name>
<dbReference type="InterPro" id="IPR001763">
    <property type="entry name" value="Rhodanese-like_dom"/>
</dbReference>
<protein>
    <submittedName>
        <fullName evidence="5">Sulfurtransferase</fullName>
    </submittedName>
</protein>
<keyword evidence="2" id="KW-0677">Repeat</keyword>
<reference evidence="5" key="1">
    <citation type="submission" date="2022-12" db="EMBL/GenBank/DDBJ databases">
        <authorList>
            <person name="Krivoruchko A.V."/>
            <person name="Elkin A."/>
        </authorList>
    </citation>
    <scope>NUCLEOTIDE SEQUENCE</scope>
    <source>
        <strain evidence="5">IEGM 1391</strain>
    </source>
</reference>
<comment type="caution">
    <text evidence="5">The sequence shown here is derived from an EMBL/GenBank/DDBJ whole genome shotgun (WGS) entry which is preliminary data.</text>
</comment>
<sequence length="284" mass="29903">MSPSPLISAAELHDLFEMGRAPVVLDIRFTLQTGSDGAGYELGHIPHAQFVDLDADLAAPPDHGSGASRNDPNHRGRHPLPDEETFVAAMRGAGVSDDSSVVVYDGGPATAAARGWWLLRYYGHADVRVLDGGLAQWVAAGFPIGTEPSIVAAGSFTARPSLARVLDVDDVLDFARDNVLLDARAPERFRGEVEPVDPVAGHIPGAINRPTTDNVDSDGKFLDPEVLDGTFGGLVPEGKDVAVYCGSGVTAAHQILALELAGIDAALYPGSWSGWITDPTRPRA</sequence>
<dbReference type="CDD" id="cd01449">
    <property type="entry name" value="TST_Repeat_2"/>
    <property type="match status" value="1"/>
</dbReference>
<dbReference type="Proteomes" id="UP001081071">
    <property type="component" value="Unassembled WGS sequence"/>
</dbReference>
<dbReference type="PROSITE" id="PS50206">
    <property type="entry name" value="RHODANESE_3"/>
    <property type="match status" value="2"/>
</dbReference>
<organism evidence="5 6">
    <name type="scientific">Rhodococcus ruber</name>
    <dbReference type="NCBI Taxonomy" id="1830"/>
    <lineage>
        <taxon>Bacteria</taxon>
        <taxon>Bacillati</taxon>
        <taxon>Actinomycetota</taxon>
        <taxon>Actinomycetes</taxon>
        <taxon>Mycobacteriales</taxon>
        <taxon>Nocardiaceae</taxon>
        <taxon>Rhodococcus</taxon>
    </lineage>
</organism>
<dbReference type="CDD" id="cd01448">
    <property type="entry name" value="TST_Repeat_1"/>
    <property type="match status" value="1"/>
</dbReference>
<dbReference type="EMBL" id="JAPWIJ010000006">
    <property type="protein sequence ID" value="MCZ4519861.1"/>
    <property type="molecule type" value="Genomic_DNA"/>
</dbReference>
<dbReference type="Gene3D" id="3.40.250.10">
    <property type="entry name" value="Rhodanese-like domain"/>
    <property type="match status" value="2"/>
</dbReference>
<feature type="region of interest" description="Disordered" evidence="3">
    <location>
        <begin position="59"/>
        <end position="80"/>
    </location>
</feature>
<proteinExistence type="predicted"/>
<evidence type="ECO:0000256" key="3">
    <source>
        <dbReference type="SAM" id="MobiDB-lite"/>
    </source>
</evidence>
<evidence type="ECO:0000256" key="2">
    <source>
        <dbReference type="ARBA" id="ARBA00022737"/>
    </source>
</evidence>